<sequence>MNRGNEFVEAKLILKASDEYPRKPPKLDLKDAKGLDDSRHATLLVSLEAQAKEMAGEPMLVAICDVSFSTFLVSFRHTV</sequence>
<evidence type="ECO:0000259" key="1">
    <source>
        <dbReference type="PROSITE" id="PS50908"/>
    </source>
</evidence>
<feature type="domain" description="RWD" evidence="1">
    <location>
        <begin position="1"/>
        <end position="74"/>
    </location>
</feature>
<name>A0ABD3GXE7_9MARC</name>
<dbReference type="PANTHER" id="PTHR13198:SF4">
    <property type="entry name" value="E3 UBIQUITIN-PROTEIN LIGASE RNF25"/>
    <property type="match status" value="1"/>
</dbReference>
<accession>A0ABD3GXE7</accession>
<dbReference type="SUPFAM" id="SSF54495">
    <property type="entry name" value="UBC-like"/>
    <property type="match status" value="1"/>
</dbReference>
<evidence type="ECO:0000313" key="3">
    <source>
        <dbReference type="Proteomes" id="UP001633002"/>
    </source>
</evidence>
<organism evidence="2 3">
    <name type="scientific">Riccia sorocarpa</name>
    <dbReference type="NCBI Taxonomy" id="122646"/>
    <lineage>
        <taxon>Eukaryota</taxon>
        <taxon>Viridiplantae</taxon>
        <taxon>Streptophyta</taxon>
        <taxon>Embryophyta</taxon>
        <taxon>Marchantiophyta</taxon>
        <taxon>Marchantiopsida</taxon>
        <taxon>Marchantiidae</taxon>
        <taxon>Marchantiales</taxon>
        <taxon>Ricciaceae</taxon>
        <taxon>Riccia</taxon>
    </lineage>
</organism>
<dbReference type="InterPro" id="IPR016135">
    <property type="entry name" value="UBQ-conjugating_enzyme/RWD"/>
</dbReference>
<dbReference type="InterPro" id="IPR039133">
    <property type="entry name" value="RNF25"/>
</dbReference>
<dbReference type="Gene3D" id="3.10.110.10">
    <property type="entry name" value="Ubiquitin Conjugating Enzyme"/>
    <property type="match status" value="1"/>
</dbReference>
<gene>
    <name evidence="2" type="ORF">R1sor_000844</name>
</gene>
<dbReference type="Proteomes" id="UP001633002">
    <property type="component" value="Unassembled WGS sequence"/>
</dbReference>
<evidence type="ECO:0000313" key="2">
    <source>
        <dbReference type="EMBL" id="KAL3682822.1"/>
    </source>
</evidence>
<dbReference type="EMBL" id="JBJQOH010000006">
    <property type="protein sequence ID" value="KAL3682822.1"/>
    <property type="molecule type" value="Genomic_DNA"/>
</dbReference>
<protein>
    <recommendedName>
        <fullName evidence="1">RWD domain-containing protein</fullName>
    </recommendedName>
</protein>
<reference evidence="2 3" key="1">
    <citation type="submission" date="2024-09" db="EMBL/GenBank/DDBJ databases">
        <title>Chromosome-scale assembly of Riccia sorocarpa.</title>
        <authorList>
            <person name="Paukszto L."/>
        </authorList>
    </citation>
    <scope>NUCLEOTIDE SEQUENCE [LARGE SCALE GENOMIC DNA]</scope>
    <source>
        <strain evidence="2">LP-2024</strain>
        <tissue evidence="2">Aerial parts of the thallus</tissue>
    </source>
</reference>
<proteinExistence type="predicted"/>
<dbReference type="AlphaFoldDB" id="A0ABD3GXE7"/>
<dbReference type="Pfam" id="PF05773">
    <property type="entry name" value="RWD"/>
    <property type="match status" value="1"/>
</dbReference>
<keyword evidence="3" id="KW-1185">Reference proteome</keyword>
<dbReference type="InterPro" id="IPR006575">
    <property type="entry name" value="RWD_dom"/>
</dbReference>
<dbReference type="PANTHER" id="PTHR13198">
    <property type="entry name" value="RING FINGER PROTEIN 25"/>
    <property type="match status" value="1"/>
</dbReference>
<dbReference type="PROSITE" id="PS50908">
    <property type="entry name" value="RWD"/>
    <property type="match status" value="1"/>
</dbReference>
<comment type="caution">
    <text evidence="2">The sequence shown here is derived from an EMBL/GenBank/DDBJ whole genome shotgun (WGS) entry which is preliminary data.</text>
</comment>